<reference evidence="2 3" key="1">
    <citation type="submission" date="2017-08" db="EMBL/GenBank/DDBJ databases">
        <title>Acidophilic green algal genome provides insights into adaptation to an acidic environment.</title>
        <authorList>
            <person name="Hirooka S."/>
            <person name="Hirose Y."/>
            <person name="Kanesaki Y."/>
            <person name="Higuchi S."/>
            <person name="Fujiwara T."/>
            <person name="Onuma R."/>
            <person name="Era A."/>
            <person name="Ohbayashi R."/>
            <person name="Uzuka A."/>
            <person name="Nozaki H."/>
            <person name="Yoshikawa H."/>
            <person name="Miyagishima S.Y."/>
        </authorList>
    </citation>
    <scope>NUCLEOTIDE SEQUENCE [LARGE SCALE GENOMIC DNA]</scope>
    <source>
        <strain evidence="2 3">NIES-2499</strain>
    </source>
</reference>
<feature type="compositionally biased region" description="Low complexity" evidence="1">
    <location>
        <begin position="50"/>
        <end position="82"/>
    </location>
</feature>
<gene>
    <name evidence="2" type="ORF">CEUSTIGMA_g13507.t1</name>
</gene>
<protein>
    <submittedName>
        <fullName evidence="2">Uncharacterized protein</fullName>
    </submittedName>
</protein>
<name>A0A250XSQ3_9CHLO</name>
<evidence type="ECO:0000256" key="1">
    <source>
        <dbReference type="SAM" id="MobiDB-lite"/>
    </source>
</evidence>
<accession>A0A250XSQ3</accession>
<organism evidence="2 3">
    <name type="scientific">Chlamydomonas eustigma</name>
    <dbReference type="NCBI Taxonomy" id="1157962"/>
    <lineage>
        <taxon>Eukaryota</taxon>
        <taxon>Viridiplantae</taxon>
        <taxon>Chlorophyta</taxon>
        <taxon>core chlorophytes</taxon>
        <taxon>Chlorophyceae</taxon>
        <taxon>CS clade</taxon>
        <taxon>Chlamydomonadales</taxon>
        <taxon>Chlamydomonadaceae</taxon>
        <taxon>Chlamydomonas</taxon>
    </lineage>
</organism>
<evidence type="ECO:0000313" key="2">
    <source>
        <dbReference type="EMBL" id="GAX86094.1"/>
    </source>
</evidence>
<feature type="region of interest" description="Disordered" evidence="1">
    <location>
        <begin position="38"/>
        <end position="82"/>
    </location>
</feature>
<sequence length="117" mass="11646">MMQAYTLGPSQLEFEITVSATIPLPSASSTTISPSSMAVNNVSGSGQQVLPSGSLPLSSPLTGMNGTNSSSSGTSSGGSNNTAYVLHEEQLSLSPSVPLAVTASGLLSINLVVLSSC</sequence>
<feature type="compositionally biased region" description="Polar residues" evidence="1">
    <location>
        <begin position="38"/>
        <end position="49"/>
    </location>
</feature>
<dbReference type="Proteomes" id="UP000232323">
    <property type="component" value="Unassembled WGS sequence"/>
</dbReference>
<dbReference type="EMBL" id="BEGY01000226">
    <property type="protein sequence ID" value="GAX86094.1"/>
    <property type="molecule type" value="Genomic_DNA"/>
</dbReference>
<proteinExistence type="predicted"/>
<evidence type="ECO:0000313" key="3">
    <source>
        <dbReference type="Proteomes" id="UP000232323"/>
    </source>
</evidence>
<comment type="caution">
    <text evidence="2">The sequence shown here is derived from an EMBL/GenBank/DDBJ whole genome shotgun (WGS) entry which is preliminary data.</text>
</comment>
<dbReference type="AlphaFoldDB" id="A0A250XSQ3"/>
<keyword evidence="3" id="KW-1185">Reference proteome</keyword>